<feature type="region of interest" description="Disordered" evidence="1">
    <location>
        <begin position="120"/>
        <end position="144"/>
    </location>
</feature>
<reference evidence="2 3" key="1">
    <citation type="journal article" date="2014" name="Mol. Plant">
        <title>Chromosome Scale Genome Assembly and Transcriptome Profiling of Nannochloropsis gaditana in Nitrogen Depletion.</title>
        <authorList>
            <person name="Corteggiani Carpinelli E."/>
            <person name="Telatin A."/>
            <person name="Vitulo N."/>
            <person name="Forcato C."/>
            <person name="D'Angelo M."/>
            <person name="Schiavon R."/>
            <person name="Vezzi A."/>
            <person name="Giacometti G.M."/>
            <person name="Morosinotto T."/>
            <person name="Valle G."/>
        </authorList>
    </citation>
    <scope>NUCLEOTIDE SEQUENCE [LARGE SCALE GENOMIC DNA]</scope>
    <source>
        <strain evidence="2 3">B-31</strain>
    </source>
</reference>
<dbReference type="Proteomes" id="UP000019335">
    <property type="component" value="Chromosome 2"/>
</dbReference>
<evidence type="ECO:0000313" key="2">
    <source>
        <dbReference type="EMBL" id="EWM29887.1"/>
    </source>
</evidence>
<name>W7TUR6_9STRA</name>
<gene>
    <name evidence="2" type="ORF">Naga_100035g34</name>
</gene>
<dbReference type="EMBL" id="AZIL01000114">
    <property type="protein sequence ID" value="EWM29887.1"/>
    <property type="molecule type" value="Genomic_DNA"/>
</dbReference>
<keyword evidence="3" id="KW-1185">Reference proteome</keyword>
<protein>
    <submittedName>
        <fullName evidence="2">Uncharacterized protein</fullName>
    </submittedName>
</protein>
<sequence length="265" mass="28672">MTIVGNFESMLPSLFFHLFARVALSNAPAQLHSSRTGQVSMNTPKASAAKDAKRKQFMKAPSGTQRIVMAVNNQPTAKPQPLRRIVQVRYGNSVKGIKDGHGSKRGVQLYVKPQAITRKKSFGKRSEEAGQTLEATGSTGGRMSIAPHRATARKTIGVAGPRVGVKFLLDNNSDSSNTQVKKFHPINHAKRDGLTTYSGRTAMVNNESNNSTRDSKNAIAVASATLISSTGSHPRKKDVTQLLAAYKKGWVADTTFSQELQKLLA</sequence>
<dbReference type="OrthoDB" id="10315276at2759"/>
<organism evidence="2 3">
    <name type="scientific">Nannochloropsis gaditana</name>
    <dbReference type="NCBI Taxonomy" id="72520"/>
    <lineage>
        <taxon>Eukaryota</taxon>
        <taxon>Sar</taxon>
        <taxon>Stramenopiles</taxon>
        <taxon>Ochrophyta</taxon>
        <taxon>Eustigmatophyceae</taxon>
        <taxon>Eustigmatales</taxon>
        <taxon>Monodopsidaceae</taxon>
        <taxon>Nannochloropsis</taxon>
    </lineage>
</organism>
<dbReference type="AlphaFoldDB" id="W7TUR6"/>
<evidence type="ECO:0000256" key="1">
    <source>
        <dbReference type="SAM" id="MobiDB-lite"/>
    </source>
</evidence>
<proteinExistence type="predicted"/>
<comment type="caution">
    <text evidence="2">The sequence shown here is derived from an EMBL/GenBank/DDBJ whole genome shotgun (WGS) entry which is preliminary data.</text>
</comment>
<evidence type="ECO:0000313" key="3">
    <source>
        <dbReference type="Proteomes" id="UP000019335"/>
    </source>
</evidence>
<accession>W7TUR6</accession>